<evidence type="ECO:0000259" key="3">
    <source>
        <dbReference type="Pfam" id="PF02517"/>
    </source>
</evidence>
<feature type="domain" description="CAAX prenyl protease 2/Lysostaphin resistance protein A-like" evidence="3">
    <location>
        <begin position="190"/>
        <end position="279"/>
    </location>
</feature>
<evidence type="ECO:0000256" key="2">
    <source>
        <dbReference type="SAM" id="Phobius"/>
    </source>
</evidence>
<feature type="transmembrane region" description="Helical" evidence="2">
    <location>
        <begin position="189"/>
        <end position="209"/>
    </location>
</feature>
<evidence type="ECO:0000313" key="5">
    <source>
        <dbReference type="Proteomes" id="UP001183817"/>
    </source>
</evidence>
<sequence>MNTIPPPQLPPAQNPQPGQHPAQWVPVPPAPPVPAEPLPFHRLARTYSAYRWWKTPLVGLIALGLYLGLLLLAAIVFVFVAIGNPELESAADEVMISIDSIDMSDPFVFVISMVSLILMLPVILLATRMMNVQKVGSLTSVAGRMRWGWLGLCALVALGVLGLSFGITFVVDALSGLGFSPDFNAPDMWLLLGLTILLVPFQATAEEYVFRGYLMQLVGGWLRHPAFAILLPIPLFMMGHAYDIYGQLDVGFFALAAGWLTWRTGGLEAAIALHVVNNSAIFSLGAIGLVDVSVTESNLPSLIASMATTTVFVLVIVWLANRRKIQRLSVPPAAAPAIAPPGYWVQPGDAPRQP</sequence>
<dbReference type="GO" id="GO:0008233">
    <property type="term" value="F:peptidase activity"/>
    <property type="evidence" value="ECO:0007669"/>
    <property type="project" value="UniProtKB-KW"/>
</dbReference>
<protein>
    <submittedName>
        <fullName evidence="4">Membrane protease YdiL (CAAX protease family)</fullName>
    </submittedName>
</protein>
<gene>
    <name evidence="4" type="ORF">J2S64_002191</name>
</gene>
<feature type="transmembrane region" description="Helical" evidence="2">
    <location>
        <begin position="302"/>
        <end position="320"/>
    </location>
</feature>
<dbReference type="EMBL" id="JAVDYI010000001">
    <property type="protein sequence ID" value="MDR7358500.1"/>
    <property type="molecule type" value="Genomic_DNA"/>
</dbReference>
<keyword evidence="2" id="KW-0472">Membrane</keyword>
<dbReference type="RefSeq" id="WP_310290346.1">
    <property type="nucleotide sequence ID" value="NZ_BAAAWO010000001.1"/>
</dbReference>
<reference evidence="4 5" key="1">
    <citation type="submission" date="2023-07" db="EMBL/GenBank/DDBJ databases">
        <title>Sequencing the genomes of 1000 actinobacteria strains.</title>
        <authorList>
            <person name="Klenk H.-P."/>
        </authorList>
    </citation>
    <scope>NUCLEOTIDE SEQUENCE [LARGE SCALE GENOMIC DNA]</scope>
    <source>
        <strain evidence="4 5">DSM 20167</strain>
    </source>
</reference>
<accession>A0ABU2BIQ9</accession>
<feature type="transmembrane region" description="Helical" evidence="2">
    <location>
        <begin position="221"/>
        <end position="238"/>
    </location>
</feature>
<dbReference type="InterPro" id="IPR003675">
    <property type="entry name" value="Rce1/LyrA-like_dom"/>
</dbReference>
<comment type="caution">
    <text evidence="4">The sequence shown here is derived from an EMBL/GenBank/DDBJ whole genome shotgun (WGS) entry which is preliminary data.</text>
</comment>
<organism evidence="4 5">
    <name type="scientific">Paeniglutamicibacter sulfureus</name>
    <dbReference type="NCBI Taxonomy" id="43666"/>
    <lineage>
        <taxon>Bacteria</taxon>
        <taxon>Bacillati</taxon>
        <taxon>Actinomycetota</taxon>
        <taxon>Actinomycetes</taxon>
        <taxon>Micrococcales</taxon>
        <taxon>Micrococcaceae</taxon>
        <taxon>Paeniglutamicibacter</taxon>
    </lineage>
</organism>
<keyword evidence="5" id="KW-1185">Reference proteome</keyword>
<feature type="compositionally biased region" description="Pro residues" evidence="1">
    <location>
        <begin position="1"/>
        <end position="14"/>
    </location>
</feature>
<evidence type="ECO:0000256" key="1">
    <source>
        <dbReference type="SAM" id="MobiDB-lite"/>
    </source>
</evidence>
<dbReference type="Proteomes" id="UP001183817">
    <property type="component" value="Unassembled WGS sequence"/>
</dbReference>
<keyword evidence="4" id="KW-0645">Protease</keyword>
<keyword evidence="2" id="KW-0812">Transmembrane</keyword>
<feature type="transmembrane region" description="Helical" evidence="2">
    <location>
        <begin position="107"/>
        <end position="126"/>
    </location>
</feature>
<keyword evidence="2" id="KW-1133">Transmembrane helix</keyword>
<proteinExistence type="predicted"/>
<keyword evidence="4" id="KW-0378">Hydrolase</keyword>
<feature type="compositionally biased region" description="Low complexity" evidence="1">
    <location>
        <begin position="15"/>
        <end position="25"/>
    </location>
</feature>
<dbReference type="GO" id="GO:0006508">
    <property type="term" value="P:proteolysis"/>
    <property type="evidence" value="ECO:0007669"/>
    <property type="project" value="UniProtKB-KW"/>
</dbReference>
<evidence type="ECO:0000313" key="4">
    <source>
        <dbReference type="EMBL" id="MDR7358500.1"/>
    </source>
</evidence>
<feature type="region of interest" description="Disordered" evidence="1">
    <location>
        <begin position="1"/>
        <end position="26"/>
    </location>
</feature>
<name>A0ABU2BIQ9_9MICC</name>
<feature type="transmembrane region" description="Helical" evidence="2">
    <location>
        <begin position="244"/>
        <end position="262"/>
    </location>
</feature>
<dbReference type="Pfam" id="PF02517">
    <property type="entry name" value="Rce1-like"/>
    <property type="match status" value="1"/>
</dbReference>
<feature type="transmembrane region" description="Helical" evidence="2">
    <location>
        <begin position="147"/>
        <end position="169"/>
    </location>
</feature>
<feature type="transmembrane region" description="Helical" evidence="2">
    <location>
        <begin position="269"/>
        <end position="290"/>
    </location>
</feature>
<feature type="transmembrane region" description="Helical" evidence="2">
    <location>
        <begin position="57"/>
        <end position="82"/>
    </location>
</feature>